<evidence type="ECO:0000256" key="5">
    <source>
        <dbReference type="ARBA" id="ARBA00022842"/>
    </source>
</evidence>
<evidence type="ECO:0000256" key="3">
    <source>
        <dbReference type="ARBA" id="ARBA00022723"/>
    </source>
</evidence>
<protein>
    <recommendedName>
        <fullName evidence="8">Nudix hydrolase domain-containing protein</fullName>
    </recommendedName>
</protein>
<proteinExistence type="predicted"/>
<keyword evidence="7" id="KW-0732">Signal</keyword>
<accession>A0A8T2TM38</accession>
<evidence type="ECO:0000256" key="4">
    <source>
        <dbReference type="ARBA" id="ARBA00022801"/>
    </source>
</evidence>
<dbReference type="GO" id="GO:0010945">
    <property type="term" value="F:coenzyme A diphosphatase activity"/>
    <property type="evidence" value="ECO:0007669"/>
    <property type="project" value="InterPro"/>
</dbReference>
<organism evidence="9 10">
    <name type="scientific">Ceratopteris richardii</name>
    <name type="common">Triangle waterfern</name>
    <dbReference type="NCBI Taxonomy" id="49495"/>
    <lineage>
        <taxon>Eukaryota</taxon>
        <taxon>Viridiplantae</taxon>
        <taxon>Streptophyta</taxon>
        <taxon>Embryophyta</taxon>
        <taxon>Tracheophyta</taxon>
        <taxon>Polypodiopsida</taxon>
        <taxon>Polypodiidae</taxon>
        <taxon>Polypodiales</taxon>
        <taxon>Pteridineae</taxon>
        <taxon>Pteridaceae</taxon>
        <taxon>Parkerioideae</taxon>
        <taxon>Ceratopteris</taxon>
    </lineage>
</organism>
<dbReference type="CDD" id="cd03426">
    <property type="entry name" value="NUDIX_CoAse_Nudt7"/>
    <property type="match status" value="1"/>
</dbReference>
<dbReference type="Gene3D" id="3.90.79.10">
    <property type="entry name" value="Nucleoside Triphosphate Pyrophosphohydrolase"/>
    <property type="match status" value="1"/>
</dbReference>
<evidence type="ECO:0000256" key="2">
    <source>
        <dbReference type="ARBA" id="ARBA00001946"/>
    </source>
</evidence>
<dbReference type="InterPro" id="IPR045121">
    <property type="entry name" value="CoAse"/>
</dbReference>
<evidence type="ECO:0000313" key="10">
    <source>
        <dbReference type="Proteomes" id="UP000825935"/>
    </source>
</evidence>
<dbReference type="AlphaFoldDB" id="A0A8T2TM38"/>
<dbReference type="InterPro" id="IPR000086">
    <property type="entry name" value="NUDIX_hydrolase_dom"/>
</dbReference>
<dbReference type="InterPro" id="IPR015797">
    <property type="entry name" value="NUDIX_hydrolase-like_dom_sf"/>
</dbReference>
<name>A0A8T2TM38_CERRI</name>
<reference evidence="9" key="1">
    <citation type="submission" date="2021-08" db="EMBL/GenBank/DDBJ databases">
        <title>WGS assembly of Ceratopteris richardii.</title>
        <authorList>
            <person name="Marchant D.B."/>
            <person name="Chen G."/>
            <person name="Jenkins J."/>
            <person name="Shu S."/>
            <person name="Leebens-Mack J."/>
            <person name="Grimwood J."/>
            <person name="Schmutz J."/>
            <person name="Soltis P."/>
            <person name="Soltis D."/>
            <person name="Chen Z.-H."/>
        </authorList>
    </citation>
    <scope>NUCLEOTIDE SEQUENCE</scope>
    <source>
        <strain evidence="9">Whitten #5841</strain>
        <tissue evidence="9">Leaf</tissue>
    </source>
</reference>
<comment type="caution">
    <text evidence="9">The sequence shown here is derived from an EMBL/GenBank/DDBJ whole genome shotgun (WGS) entry which is preliminary data.</text>
</comment>
<dbReference type="PANTHER" id="PTHR12992">
    <property type="entry name" value="NUDIX HYDROLASE"/>
    <property type="match status" value="1"/>
</dbReference>
<feature type="chain" id="PRO_5035807436" description="Nudix hydrolase domain-containing protein" evidence="7">
    <location>
        <begin position="18"/>
        <end position="266"/>
    </location>
</feature>
<dbReference type="GO" id="GO:0046872">
    <property type="term" value="F:metal ion binding"/>
    <property type="evidence" value="ECO:0007669"/>
    <property type="project" value="UniProtKB-KW"/>
</dbReference>
<feature type="domain" description="Nudix hydrolase" evidence="8">
    <location>
        <begin position="112"/>
        <end position="243"/>
    </location>
</feature>
<evidence type="ECO:0000313" key="9">
    <source>
        <dbReference type="EMBL" id="KAH7422863.1"/>
    </source>
</evidence>
<dbReference type="EMBL" id="CM035417">
    <property type="protein sequence ID" value="KAH7422863.1"/>
    <property type="molecule type" value="Genomic_DNA"/>
</dbReference>
<dbReference type="Pfam" id="PF00293">
    <property type="entry name" value="NUDIX"/>
    <property type="match status" value="1"/>
</dbReference>
<dbReference type="OrthoDB" id="206213at2759"/>
<dbReference type="Proteomes" id="UP000825935">
    <property type="component" value="Chromosome 12"/>
</dbReference>
<evidence type="ECO:0000256" key="1">
    <source>
        <dbReference type="ARBA" id="ARBA00001936"/>
    </source>
</evidence>
<comment type="cofactor">
    <cofactor evidence="2">
        <name>Mg(2+)</name>
        <dbReference type="ChEBI" id="CHEBI:18420"/>
    </cofactor>
</comment>
<evidence type="ECO:0000256" key="6">
    <source>
        <dbReference type="ARBA" id="ARBA00023211"/>
    </source>
</evidence>
<feature type="signal peptide" evidence="7">
    <location>
        <begin position="1"/>
        <end position="17"/>
    </location>
</feature>
<comment type="cofactor">
    <cofactor evidence="1">
        <name>Mn(2+)</name>
        <dbReference type="ChEBI" id="CHEBI:29035"/>
    </cofactor>
</comment>
<keyword evidence="4" id="KW-0378">Hydrolase</keyword>
<evidence type="ECO:0000256" key="7">
    <source>
        <dbReference type="SAM" id="SignalP"/>
    </source>
</evidence>
<keyword evidence="3" id="KW-0479">Metal-binding</keyword>
<sequence>MARIIACCGLVLAVVLSLELVREARNRPHALLDGVVEFGGSSSNAATSSINATDRAADEAIDVWRTLELWNRIEKSQASQMKVSDSKKRASIIGSQKSVSPLKCDPRLVFTRKDAAVLVALFQDNKGVIRVILTKRAQNLSSHAGEVAIPGGKREKEDADHIATALREAKEEIGLESSLVRILTTAQPEPIFSKDHGHYYEERNWLGFTHQVHFFKYHTGTDKFLIWGLTAGILIQCASIVYRELPAFENLRAPNSQADETLHFNR</sequence>
<gene>
    <name evidence="9" type="ORF">KP509_12G029400</name>
</gene>
<dbReference type="SUPFAM" id="SSF55811">
    <property type="entry name" value="Nudix"/>
    <property type="match status" value="1"/>
</dbReference>
<dbReference type="PROSITE" id="PS51462">
    <property type="entry name" value="NUDIX"/>
    <property type="match status" value="1"/>
</dbReference>
<keyword evidence="6" id="KW-0464">Manganese</keyword>
<dbReference type="PANTHER" id="PTHR12992:SF24">
    <property type="entry name" value="PEROXISOMAL COENZYME A DIPHOSPHATASE NUDT7"/>
    <property type="match status" value="1"/>
</dbReference>
<evidence type="ECO:0000259" key="8">
    <source>
        <dbReference type="PROSITE" id="PS51462"/>
    </source>
</evidence>
<dbReference type="GO" id="GO:0015938">
    <property type="term" value="P:coenzyme A catabolic process"/>
    <property type="evidence" value="ECO:0007669"/>
    <property type="project" value="TreeGrafter"/>
</dbReference>
<keyword evidence="5" id="KW-0460">Magnesium</keyword>
<keyword evidence="10" id="KW-1185">Reference proteome</keyword>